<sequence length="149" mass="16092">MLAGILLYVVSIMSFKKKIFRIQEKTSMFMPAVDDDGTSYRYDTFGDVVATTYSSADTYLKLGFNGGSSRAGMITKSPIDGKSFRIDVRLTIKKGTGSEGIAFWVGKDSTFEIGPVFGRKGVSGLLVAIVTKDDVPYIGLSLGDNGSIF</sequence>
<name>L7JUI1_TRAHO</name>
<dbReference type="OrthoDB" id="2194191at2759"/>
<keyword evidence="2" id="KW-1185">Reference proteome</keyword>
<evidence type="ECO:0000313" key="2">
    <source>
        <dbReference type="Proteomes" id="UP000011185"/>
    </source>
</evidence>
<dbReference type="HOGENOM" id="CLU_1750993_0_0_1"/>
<protein>
    <submittedName>
        <fullName evidence="1">Lectin VIP36</fullName>
    </submittedName>
</protein>
<organism evidence="1 2">
    <name type="scientific">Trachipleistophora hominis</name>
    <name type="common">Microsporidian parasite</name>
    <dbReference type="NCBI Taxonomy" id="72359"/>
    <lineage>
        <taxon>Eukaryota</taxon>
        <taxon>Fungi</taxon>
        <taxon>Fungi incertae sedis</taxon>
        <taxon>Microsporidia</taxon>
        <taxon>Pleistophoridae</taxon>
        <taxon>Trachipleistophora</taxon>
    </lineage>
</organism>
<reference evidence="1 2" key="1">
    <citation type="journal article" date="2012" name="PLoS Pathog.">
        <title>The genome of the obligate intracellular parasite Trachipleistophora hominis: new insights into microsporidian genome dynamics and reductive evolution.</title>
        <authorList>
            <person name="Heinz E."/>
            <person name="Williams T.A."/>
            <person name="Nakjang S."/>
            <person name="Noel C.J."/>
            <person name="Swan D.C."/>
            <person name="Goldberg A.V."/>
            <person name="Harris S.R."/>
            <person name="Weinmaier T."/>
            <person name="Markert S."/>
            <person name="Becher D."/>
            <person name="Bernhardt J."/>
            <person name="Dagan T."/>
            <person name="Hacker C."/>
            <person name="Lucocq J.M."/>
            <person name="Schweder T."/>
            <person name="Rattei T."/>
            <person name="Hall N."/>
            <person name="Hirt R.P."/>
            <person name="Embley T.M."/>
        </authorList>
    </citation>
    <scope>NUCLEOTIDE SEQUENCE [LARGE SCALE GENOMIC DNA]</scope>
</reference>
<dbReference type="STRING" id="72359.L7JUI1"/>
<dbReference type="VEuPathDB" id="MicrosporidiaDB:THOM_2650"/>
<proteinExistence type="predicted"/>
<dbReference type="EMBL" id="JH994041">
    <property type="protein sequence ID" value="ELQ74417.1"/>
    <property type="molecule type" value="Genomic_DNA"/>
</dbReference>
<dbReference type="InterPro" id="IPR013320">
    <property type="entry name" value="ConA-like_dom_sf"/>
</dbReference>
<gene>
    <name evidence="1" type="ORF">THOM_2650</name>
</gene>
<evidence type="ECO:0000313" key="1">
    <source>
        <dbReference type="EMBL" id="ELQ74417.1"/>
    </source>
</evidence>
<accession>L7JUI1</accession>
<dbReference type="InParanoid" id="L7JUI1"/>
<dbReference type="Proteomes" id="UP000011185">
    <property type="component" value="Unassembled WGS sequence"/>
</dbReference>
<dbReference type="AlphaFoldDB" id="L7JUI1"/>
<dbReference type="SUPFAM" id="SSF49899">
    <property type="entry name" value="Concanavalin A-like lectins/glucanases"/>
    <property type="match status" value="1"/>
</dbReference>
<dbReference type="Gene3D" id="2.60.120.200">
    <property type="match status" value="1"/>
</dbReference>